<keyword evidence="4 6" id="KW-1133">Transmembrane helix</keyword>
<dbReference type="PANTHER" id="PTHR21716:SF61">
    <property type="entry name" value="BLR8064 PROTEIN"/>
    <property type="match status" value="1"/>
</dbReference>
<feature type="transmembrane region" description="Helical" evidence="6">
    <location>
        <begin position="351"/>
        <end position="370"/>
    </location>
</feature>
<dbReference type="PATRIC" id="fig|759362.5.peg.218"/>
<evidence type="ECO:0000256" key="3">
    <source>
        <dbReference type="ARBA" id="ARBA00022692"/>
    </source>
</evidence>
<dbReference type="PANTHER" id="PTHR21716">
    <property type="entry name" value="TRANSMEMBRANE PROTEIN"/>
    <property type="match status" value="1"/>
</dbReference>
<sequence>MTDHSSHTDNLIETDESRAITAERKRAERAARKPVITDQAAVRWLLLVLLAASVYFFYGFIVPVLAAMVIAFASWPIRQRLVPHMGTTWAAIVMVLALVVCIVLPILMGVLYAIHEVRGWSMWLMEVNTTGAPTPEWMQELPFFGAQIDERWAEFLGRPGGVSALIQLVTGSNIMNIYRGVLSAGYYSFHLFLNLVFVLVALFVFYHDGDKIVAQIGRVGRRLLPERWDRLSSVAPMTVSSTVTGMTLIAIGEGIILGLAYWVAGVPAPATFGLITGFLALIPGGAPLAFTTISLYLVASGSPIAGVGLFVWGTVELFIVDKTIRPWLVGGPVRLPFLLTFFGLIGGIKTMGIVGLFVGPVLMALLMTIWREWQREIRAPYERAEDLDPH</sequence>
<dbReference type="EMBL" id="CP002018">
    <property type="protein sequence ID" value="AEM40044.1"/>
    <property type="molecule type" value="Genomic_DNA"/>
</dbReference>
<feature type="transmembrane region" description="Helical" evidence="6">
    <location>
        <begin position="327"/>
        <end position="345"/>
    </location>
</feature>
<feature type="transmembrane region" description="Helical" evidence="6">
    <location>
        <begin position="89"/>
        <end position="114"/>
    </location>
</feature>
<name>F9Y8Y8_KETVW</name>
<dbReference type="Proteomes" id="UP000000692">
    <property type="component" value="Chromosome"/>
</dbReference>
<gene>
    <name evidence="7" type="ordered locus">KVU_0205</name>
</gene>
<dbReference type="KEGG" id="kvl:KVU_0205"/>
<keyword evidence="5 6" id="KW-0472">Membrane</keyword>
<evidence type="ECO:0000256" key="2">
    <source>
        <dbReference type="ARBA" id="ARBA00009773"/>
    </source>
</evidence>
<dbReference type="GO" id="GO:0016020">
    <property type="term" value="C:membrane"/>
    <property type="evidence" value="ECO:0007669"/>
    <property type="project" value="UniProtKB-SubCell"/>
</dbReference>
<feature type="transmembrane region" description="Helical" evidence="6">
    <location>
        <begin position="293"/>
        <end position="315"/>
    </location>
</feature>
<dbReference type="Pfam" id="PF01594">
    <property type="entry name" value="AI-2E_transport"/>
    <property type="match status" value="1"/>
</dbReference>
<organism evidence="7 8">
    <name type="scientific">Ketogulonicigenium vulgare (strain WSH-001)</name>
    <dbReference type="NCBI Taxonomy" id="759362"/>
    <lineage>
        <taxon>Bacteria</taxon>
        <taxon>Pseudomonadati</taxon>
        <taxon>Pseudomonadota</taxon>
        <taxon>Alphaproteobacteria</taxon>
        <taxon>Rhodobacterales</taxon>
        <taxon>Roseobacteraceae</taxon>
        <taxon>Ketogulonicigenium</taxon>
    </lineage>
</organism>
<dbReference type="RefSeq" id="WP_013383466.1">
    <property type="nucleotide sequence ID" value="NC_017384.1"/>
</dbReference>
<evidence type="ECO:0000256" key="6">
    <source>
        <dbReference type="SAM" id="Phobius"/>
    </source>
</evidence>
<proteinExistence type="inferred from homology"/>
<feature type="transmembrane region" description="Helical" evidence="6">
    <location>
        <begin position="44"/>
        <end position="77"/>
    </location>
</feature>
<evidence type="ECO:0000256" key="4">
    <source>
        <dbReference type="ARBA" id="ARBA00022989"/>
    </source>
</evidence>
<comment type="similarity">
    <text evidence="2">Belongs to the autoinducer-2 exporter (AI-2E) (TC 2.A.86) family.</text>
</comment>
<evidence type="ECO:0000313" key="7">
    <source>
        <dbReference type="EMBL" id="AEM40044.1"/>
    </source>
</evidence>
<protein>
    <submittedName>
        <fullName evidence="7">Permease protein</fullName>
    </submittedName>
</protein>
<reference evidence="7 8" key="1">
    <citation type="journal article" date="2011" name="J. Bacteriol.">
        <title>Complete genome sequence of the industrial strain Ketogulonicigenium vulgare WSH-001.</title>
        <authorList>
            <person name="Liu L."/>
            <person name="Li Y."/>
            <person name="Zhang J."/>
            <person name="Zhou Z."/>
            <person name="Liu J."/>
            <person name="Li X."/>
            <person name="Zhou J."/>
            <person name="Du G."/>
            <person name="Wang L."/>
            <person name="Chen J."/>
        </authorList>
    </citation>
    <scope>NUCLEOTIDE SEQUENCE [LARGE SCALE GENOMIC DNA]</scope>
    <source>
        <strain evidence="7 8">WSH-001</strain>
    </source>
</reference>
<dbReference type="InterPro" id="IPR002549">
    <property type="entry name" value="AI-2E-like"/>
</dbReference>
<comment type="subcellular location">
    <subcellularLocation>
        <location evidence="1">Membrane</location>
        <topology evidence="1">Multi-pass membrane protein</topology>
    </subcellularLocation>
</comment>
<dbReference type="OrthoDB" id="106838at2"/>
<dbReference type="HOGENOM" id="CLU_041771_1_0_5"/>
<dbReference type="AlphaFoldDB" id="F9Y8Y8"/>
<keyword evidence="8" id="KW-1185">Reference proteome</keyword>
<evidence type="ECO:0000256" key="1">
    <source>
        <dbReference type="ARBA" id="ARBA00004141"/>
    </source>
</evidence>
<dbReference type="eggNOG" id="COG0628">
    <property type="taxonomic scope" value="Bacteria"/>
</dbReference>
<evidence type="ECO:0000313" key="8">
    <source>
        <dbReference type="Proteomes" id="UP000000692"/>
    </source>
</evidence>
<evidence type="ECO:0000256" key="5">
    <source>
        <dbReference type="ARBA" id="ARBA00023136"/>
    </source>
</evidence>
<feature type="transmembrane region" description="Helical" evidence="6">
    <location>
        <begin position="184"/>
        <end position="206"/>
    </location>
</feature>
<keyword evidence="3 6" id="KW-0812">Transmembrane</keyword>
<accession>F9Y8Y8</accession>